<sequence length="608" mass="67655">MFYCISTGQSLGLPMMKIRIKVSHDLGKQLPHIDYKPAIGTCVSLKDRSIMSKPKDSDEKLNVRAANKRVPSGEAKCPPEKRQKMVSPSSISEYPPEKGQKMNRSISLQCSVLLKSLMTHLYSPLFCKPVDPVALEIPDYFDIISKPMDLGTIKSKLQKNLYADTNGFAADIRLTFSNAMHYNPPVNEVHKMAVELNRIFERKWRSLEENWNNVRTKFGGSEELVSKQSSKGCDVKQTVLPKRSETSVETVARSSFNGKKASGVKVAKPVEKPVHKLQAQNLHKGTVVSGKHACGSTNKKSLMSPTGGYPSNSCHRTSGGRDQHLCSNNNTSKQDSEAKSTSGLQISQSDPDSDGAVSAVDDGNICHSSQITSLTTDAVSGEGLVNLRVTLVVFNITPASPCTVSIDIIFSFYFILFLEWKSLLDPQLSPSKALRAAMLKRRFADTILKAQQKTLPVVGDKADPAKLQQEKERLERRQREEKAKLEAQIRAAEAAARMREEIEHKKQREREREAARAAVEKMEKTANIELNLDVLKELEKLCGCSLTYNVSFCRGWMSKDARREELPGSPQFGSPLEQLGLFFKEDDFLDEDEDVILNGDQEEGEICS</sequence>
<dbReference type="Gene3D" id="1.20.920.10">
    <property type="entry name" value="Bromodomain-like"/>
    <property type="match status" value="1"/>
</dbReference>
<dbReference type="SUPFAM" id="SSF47370">
    <property type="entry name" value="Bromodomain"/>
    <property type="match status" value="1"/>
</dbReference>
<evidence type="ECO:0000313" key="6">
    <source>
        <dbReference type="EMBL" id="KAJ4849966.1"/>
    </source>
</evidence>
<dbReference type="EMBL" id="JAKUCV010000443">
    <property type="protein sequence ID" value="KAJ4849966.1"/>
    <property type="molecule type" value="Genomic_DNA"/>
</dbReference>
<organism evidence="6 7">
    <name type="scientific">Turnera subulata</name>
    <dbReference type="NCBI Taxonomy" id="218843"/>
    <lineage>
        <taxon>Eukaryota</taxon>
        <taxon>Viridiplantae</taxon>
        <taxon>Streptophyta</taxon>
        <taxon>Embryophyta</taxon>
        <taxon>Tracheophyta</taxon>
        <taxon>Spermatophyta</taxon>
        <taxon>Magnoliopsida</taxon>
        <taxon>eudicotyledons</taxon>
        <taxon>Gunneridae</taxon>
        <taxon>Pentapetalae</taxon>
        <taxon>rosids</taxon>
        <taxon>fabids</taxon>
        <taxon>Malpighiales</taxon>
        <taxon>Passifloraceae</taxon>
        <taxon>Turnera</taxon>
    </lineage>
</organism>
<evidence type="ECO:0000256" key="3">
    <source>
        <dbReference type="SAM" id="Coils"/>
    </source>
</evidence>
<feature type="non-terminal residue" evidence="6">
    <location>
        <position position="1"/>
    </location>
</feature>
<dbReference type="InterPro" id="IPR036427">
    <property type="entry name" value="Bromodomain-like_sf"/>
</dbReference>
<dbReference type="InterPro" id="IPR052442">
    <property type="entry name" value="Env_Response_Regulator"/>
</dbReference>
<dbReference type="PRINTS" id="PR00503">
    <property type="entry name" value="BROMODOMAIN"/>
</dbReference>
<proteinExistence type="predicted"/>
<evidence type="ECO:0000313" key="7">
    <source>
        <dbReference type="Proteomes" id="UP001141552"/>
    </source>
</evidence>
<accession>A0A9Q0GKK0</accession>
<dbReference type="AlphaFoldDB" id="A0A9Q0GKK0"/>
<keyword evidence="1 2" id="KW-0103">Bromodomain</keyword>
<feature type="region of interest" description="Disordered" evidence="4">
    <location>
        <begin position="66"/>
        <end position="99"/>
    </location>
</feature>
<dbReference type="PANTHER" id="PTHR46136">
    <property type="entry name" value="TRANSCRIPTION FACTOR GTE8"/>
    <property type="match status" value="1"/>
</dbReference>
<evidence type="ECO:0000256" key="1">
    <source>
        <dbReference type="ARBA" id="ARBA00023117"/>
    </source>
</evidence>
<evidence type="ECO:0000259" key="5">
    <source>
        <dbReference type="PROSITE" id="PS50014"/>
    </source>
</evidence>
<dbReference type="PANTHER" id="PTHR46136:SF19">
    <property type="entry name" value="TRANSCRIPTION FACTOR GTE12"/>
    <property type="match status" value="1"/>
</dbReference>
<reference evidence="6" key="1">
    <citation type="submission" date="2022-02" db="EMBL/GenBank/DDBJ databases">
        <authorList>
            <person name="Henning P.M."/>
            <person name="McCubbin A.G."/>
            <person name="Shore J.S."/>
        </authorList>
    </citation>
    <scope>NUCLEOTIDE SEQUENCE</scope>
    <source>
        <strain evidence="6">F60SS</strain>
        <tissue evidence="6">Leaves</tissue>
    </source>
</reference>
<dbReference type="SMART" id="SM00297">
    <property type="entry name" value="BROMO"/>
    <property type="match status" value="1"/>
</dbReference>
<dbReference type="OrthoDB" id="21449at2759"/>
<feature type="domain" description="Bromo" evidence="5">
    <location>
        <begin position="118"/>
        <end position="190"/>
    </location>
</feature>
<comment type="caution">
    <text evidence="6">The sequence shown here is derived from an EMBL/GenBank/DDBJ whole genome shotgun (WGS) entry which is preliminary data.</text>
</comment>
<feature type="compositionally biased region" description="Polar residues" evidence="4">
    <location>
        <begin position="325"/>
        <end position="350"/>
    </location>
</feature>
<evidence type="ECO:0000256" key="4">
    <source>
        <dbReference type="SAM" id="MobiDB-lite"/>
    </source>
</evidence>
<keyword evidence="3" id="KW-0175">Coiled coil</keyword>
<feature type="compositionally biased region" description="Polar residues" evidence="4">
    <location>
        <begin position="295"/>
        <end position="316"/>
    </location>
</feature>
<reference evidence="6" key="2">
    <citation type="journal article" date="2023" name="Plants (Basel)">
        <title>Annotation of the Turnera subulata (Passifloraceae) Draft Genome Reveals the S-Locus Evolved after the Divergence of Turneroideae from Passifloroideae in a Stepwise Manner.</title>
        <authorList>
            <person name="Henning P.M."/>
            <person name="Roalson E.H."/>
            <person name="Mir W."/>
            <person name="McCubbin A.G."/>
            <person name="Shore J.S."/>
        </authorList>
    </citation>
    <scope>NUCLEOTIDE SEQUENCE</scope>
    <source>
        <strain evidence="6">F60SS</strain>
    </source>
</reference>
<name>A0A9Q0GKK0_9ROSI</name>
<evidence type="ECO:0000256" key="2">
    <source>
        <dbReference type="PROSITE-ProRule" id="PRU00035"/>
    </source>
</evidence>
<gene>
    <name evidence="6" type="ORF">Tsubulata_004859</name>
</gene>
<protein>
    <recommendedName>
        <fullName evidence="5">Bromo domain-containing protein</fullName>
    </recommendedName>
</protein>
<dbReference type="Proteomes" id="UP001141552">
    <property type="component" value="Unassembled WGS sequence"/>
</dbReference>
<feature type="region of interest" description="Disordered" evidence="4">
    <location>
        <begin position="278"/>
        <end position="359"/>
    </location>
</feature>
<feature type="coiled-coil region" evidence="3">
    <location>
        <begin position="468"/>
        <end position="525"/>
    </location>
</feature>
<keyword evidence="7" id="KW-1185">Reference proteome</keyword>
<dbReference type="PROSITE" id="PS50014">
    <property type="entry name" value="BROMODOMAIN_2"/>
    <property type="match status" value="1"/>
</dbReference>
<dbReference type="InterPro" id="IPR001487">
    <property type="entry name" value="Bromodomain"/>
</dbReference>
<dbReference type="Pfam" id="PF00439">
    <property type="entry name" value="Bromodomain"/>
    <property type="match status" value="1"/>
</dbReference>